<gene>
    <name evidence="2" type="ORF">MVEN_00083500</name>
</gene>
<dbReference type="PANTHER" id="PTHR46564">
    <property type="entry name" value="TRANSPOSASE"/>
    <property type="match status" value="1"/>
</dbReference>
<keyword evidence="2" id="KW-0540">Nuclease</keyword>
<dbReference type="InterPro" id="IPR038717">
    <property type="entry name" value="Tc1-like_DDE_dom"/>
</dbReference>
<dbReference type="PANTHER" id="PTHR46564:SF1">
    <property type="entry name" value="TRANSPOSASE"/>
    <property type="match status" value="1"/>
</dbReference>
<dbReference type="EMBL" id="JACAZI010000001">
    <property type="protein sequence ID" value="KAF7372240.1"/>
    <property type="molecule type" value="Genomic_DNA"/>
</dbReference>
<dbReference type="InterPro" id="IPR036397">
    <property type="entry name" value="RNaseH_sf"/>
</dbReference>
<evidence type="ECO:0000313" key="2">
    <source>
        <dbReference type="EMBL" id="KAF7372240.1"/>
    </source>
</evidence>
<dbReference type="GO" id="GO:0004519">
    <property type="term" value="F:endonuclease activity"/>
    <property type="evidence" value="ECO:0007669"/>
    <property type="project" value="UniProtKB-KW"/>
</dbReference>
<dbReference type="AlphaFoldDB" id="A0A8H6Z453"/>
<organism evidence="2 3">
    <name type="scientific">Mycena venus</name>
    <dbReference type="NCBI Taxonomy" id="2733690"/>
    <lineage>
        <taxon>Eukaryota</taxon>
        <taxon>Fungi</taxon>
        <taxon>Dikarya</taxon>
        <taxon>Basidiomycota</taxon>
        <taxon>Agaricomycotina</taxon>
        <taxon>Agaricomycetes</taxon>
        <taxon>Agaricomycetidae</taxon>
        <taxon>Agaricales</taxon>
        <taxon>Marasmiineae</taxon>
        <taxon>Mycenaceae</taxon>
        <taxon>Mycena</taxon>
    </lineage>
</organism>
<evidence type="ECO:0000313" key="3">
    <source>
        <dbReference type="Proteomes" id="UP000620124"/>
    </source>
</evidence>
<dbReference type="OrthoDB" id="2266637at2759"/>
<keyword evidence="3" id="KW-1185">Reference proteome</keyword>
<dbReference type="InterPro" id="IPR012337">
    <property type="entry name" value="RNaseH-like_sf"/>
</dbReference>
<keyword evidence="2" id="KW-0255">Endonuclease</keyword>
<keyword evidence="2" id="KW-0378">Hydrolase</keyword>
<evidence type="ECO:0000259" key="1">
    <source>
        <dbReference type="Pfam" id="PF13358"/>
    </source>
</evidence>
<reference evidence="2" key="1">
    <citation type="submission" date="2020-05" db="EMBL/GenBank/DDBJ databases">
        <title>Mycena genomes resolve the evolution of fungal bioluminescence.</title>
        <authorList>
            <person name="Tsai I.J."/>
        </authorList>
    </citation>
    <scope>NUCLEOTIDE SEQUENCE</scope>
    <source>
        <strain evidence="2">CCC161011</strain>
    </source>
</reference>
<sequence length="146" mass="16845">MLSALSIDGMNQCKIIEGSFTTDLFVEFIEGLLDHMQPFLQPKSVIVMDNAQIHKDPQIRELIEARGMWVMYIPPYSPDFNPIELAFLSIKAYIRHSRELAREDIDQAIDDTYVYIHLIEVAFSVTSEDTEGYFIIVAICKVYYSE</sequence>
<name>A0A8H6Z453_9AGAR</name>
<proteinExistence type="predicted"/>
<dbReference type="SUPFAM" id="SSF53098">
    <property type="entry name" value="Ribonuclease H-like"/>
    <property type="match status" value="1"/>
</dbReference>
<protein>
    <submittedName>
        <fullName evidence="2">DDE family endonuclease</fullName>
    </submittedName>
</protein>
<comment type="caution">
    <text evidence="2">The sequence shown here is derived from an EMBL/GenBank/DDBJ whole genome shotgun (WGS) entry which is preliminary data.</text>
</comment>
<feature type="domain" description="Tc1-like transposase DDE" evidence="1">
    <location>
        <begin position="1"/>
        <end position="102"/>
    </location>
</feature>
<dbReference type="Pfam" id="PF13358">
    <property type="entry name" value="DDE_3"/>
    <property type="match status" value="1"/>
</dbReference>
<dbReference type="GO" id="GO:0003676">
    <property type="term" value="F:nucleic acid binding"/>
    <property type="evidence" value="ECO:0007669"/>
    <property type="project" value="InterPro"/>
</dbReference>
<dbReference type="Gene3D" id="3.30.420.10">
    <property type="entry name" value="Ribonuclease H-like superfamily/Ribonuclease H"/>
    <property type="match status" value="1"/>
</dbReference>
<accession>A0A8H6Z453</accession>
<dbReference type="Proteomes" id="UP000620124">
    <property type="component" value="Unassembled WGS sequence"/>
</dbReference>